<accession>A0A918EQ15</accession>
<evidence type="ECO:0000259" key="11">
    <source>
        <dbReference type="Pfam" id="PF02518"/>
    </source>
</evidence>
<dbReference type="GO" id="GO:0000155">
    <property type="term" value="F:phosphorelay sensor kinase activity"/>
    <property type="evidence" value="ECO:0007669"/>
    <property type="project" value="InterPro"/>
</dbReference>
<gene>
    <name evidence="13" type="ORF">GCM10010145_13870</name>
</gene>
<keyword evidence="10" id="KW-1133">Transmembrane helix</keyword>
<dbReference type="Proteomes" id="UP000620156">
    <property type="component" value="Unassembled WGS sequence"/>
</dbReference>
<keyword evidence="6 13" id="KW-0418">Kinase</keyword>
<keyword evidence="3" id="KW-0597">Phosphoprotein</keyword>
<feature type="compositionally biased region" description="Polar residues" evidence="9">
    <location>
        <begin position="1"/>
        <end position="10"/>
    </location>
</feature>
<keyword evidence="4" id="KW-0808">Transferase</keyword>
<feature type="domain" description="Histidine kinase/HSP90-like ATPase" evidence="11">
    <location>
        <begin position="343"/>
        <end position="433"/>
    </location>
</feature>
<evidence type="ECO:0000256" key="6">
    <source>
        <dbReference type="ARBA" id="ARBA00022777"/>
    </source>
</evidence>
<dbReference type="EMBL" id="BMQK01000002">
    <property type="protein sequence ID" value="GGQ46385.1"/>
    <property type="molecule type" value="Genomic_DNA"/>
</dbReference>
<proteinExistence type="predicted"/>
<comment type="caution">
    <text evidence="13">The sequence shown here is derived from an EMBL/GenBank/DDBJ whole genome shotgun (WGS) entry which is preliminary data.</text>
</comment>
<name>A0A918EQ15_9ACTN</name>
<feature type="transmembrane region" description="Helical" evidence="10">
    <location>
        <begin position="118"/>
        <end position="140"/>
    </location>
</feature>
<dbReference type="Gene3D" id="3.30.565.10">
    <property type="entry name" value="Histidine kinase-like ATPase, C-terminal domain"/>
    <property type="match status" value="1"/>
</dbReference>
<dbReference type="Pfam" id="PF07730">
    <property type="entry name" value="HisKA_3"/>
    <property type="match status" value="1"/>
</dbReference>
<feature type="region of interest" description="Disordered" evidence="9">
    <location>
        <begin position="1"/>
        <end position="68"/>
    </location>
</feature>
<comment type="catalytic activity">
    <reaction evidence="1">
        <text>ATP + protein L-histidine = ADP + protein N-phospho-L-histidine.</text>
        <dbReference type="EC" id="2.7.13.3"/>
    </reaction>
</comment>
<keyword evidence="10" id="KW-0812">Transmembrane</keyword>
<keyword evidence="7" id="KW-0067">ATP-binding</keyword>
<dbReference type="SUPFAM" id="SSF55874">
    <property type="entry name" value="ATPase domain of HSP90 chaperone/DNA topoisomerase II/histidine kinase"/>
    <property type="match status" value="1"/>
</dbReference>
<feature type="transmembrane region" description="Helical" evidence="10">
    <location>
        <begin position="95"/>
        <end position="112"/>
    </location>
</feature>
<dbReference type="Gene3D" id="1.20.5.1930">
    <property type="match status" value="1"/>
</dbReference>
<dbReference type="GO" id="GO:0016020">
    <property type="term" value="C:membrane"/>
    <property type="evidence" value="ECO:0007669"/>
    <property type="project" value="InterPro"/>
</dbReference>
<evidence type="ECO:0000256" key="1">
    <source>
        <dbReference type="ARBA" id="ARBA00000085"/>
    </source>
</evidence>
<dbReference type="InterPro" id="IPR050482">
    <property type="entry name" value="Sensor_HK_TwoCompSys"/>
</dbReference>
<keyword evidence="14" id="KW-1185">Reference proteome</keyword>
<dbReference type="PANTHER" id="PTHR24421:SF10">
    <property type="entry name" value="NITRATE_NITRITE SENSOR PROTEIN NARQ"/>
    <property type="match status" value="1"/>
</dbReference>
<evidence type="ECO:0000313" key="14">
    <source>
        <dbReference type="Proteomes" id="UP000620156"/>
    </source>
</evidence>
<evidence type="ECO:0000313" key="13">
    <source>
        <dbReference type="EMBL" id="GGQ46385.1"/>
    </source>
</evidence>
<dbReference type="PANTHER" id="PTHR24421">
    <property type="entry name" value="NITRATE/NITRITE SENSOR PROTEIN NARX-RELATED"/>
    <property type="match status" value="1"/>
</dbReference>
<evidence type="ECO:0000256" key="2">
    <source>
        <dbReference type="ARBA" id="ARBA00012438"/>
    </source>
</evidence>
<dbReference type="InterPro" id="IPR011712">
    <property type="entry name" value="Sig_transdc_His_kin_sub3_dim/P"/>
</dbReference>
<organism evidence="13 14">
    <name type="scientific">Streptomyces ruber</name>
    <dbReference type="NCBI Taxonomy" id="83378"/>
    <lineage>
        <taxon>Bacteria</taxon>
        <taxon>Bacillati</taxon>
        <taxon>Actinomycetota</taxon>
        <taxon>Actinomycetes</taxon>
        <taxon>Kitasatosporales</taxon>
        <taxon>Streptomycetaceae</taxon>
        <taxon>Streptomyces</taxon>
    </lineage>
</organism>
<evidence type="ECO:0000256" key="8">
    <source>
        <dbReference type="ARBA" id="ARBA00023012"/>
    </source>
</evidence>
<keyword evidence="8" id="KW-0902">Two-component regulatory system</keyword>
<dbReference type="AlphaFoldDB" id="A0A918EQ15"/>
<evidence type="ECO:0000256" key="3">
    <source>
        <dbReference type="ARBA" id="ARBA00022553"/>
    </source>
</evidence>
<evidence type="ECO:0000256" key="10">
    <source>
        <dbReference type="SAM" id="Phobius"/>
    </source>
</evidence>
<feature type="compositionally biased region" description="Basic and acidic residues" evidence="9">
    <location>
        <begin position="30"/>
        <end position="42"/>
    </location>
</feature>
<dbReference type="GO" id="GO:0046983">
    <property type="term" value="F:protein dimerization activity"/>
    <property type="evidence" value="ECO:0007669"/>
    <property type="project" value="InterPro"/>
</dbReference>
<evidence type="ECO:0000256" key="5">
    <source>
        <dbReference type="ARBA" id="ARBA00022741"/>
    </source>
</evidence>
<keyword evidence="10" id="KW-0472">Membrane</keyword>
<evidence type="ECO:0000256" key="9">
    <source>
        <dbReference type="SAM" id="MobiDB-lite"/>
    </source>
</evidence>
<dbReference type="InterPro" id="IPR036890">
    <property type="entry name" value="HATPase_C_sf"/>
</dbReference>
<dbReference type="Pfam" id="PF02518">
    <property type="entry name" value="HATPase_c"/>
    <property type="match status" value="1"/>
</dbReference>
<dbReference type="RefSeq" id="WP_229820867.1">
    <property type="nucleotide sequence ID" value="NZ_BMQK01000002.1"/>
</dbReference>
<reference evidence="13" key="1">
    <citation type="journal article" date="2014" name="Int. J. Syst. Evol. Microbiol.">
        <title>Complete genome sequence of Corynebacterium casei LMG S-19264T (=DSM 44701T), isolated from a smear-ripened cheese.</title>
        <authorList>
            <consortium name="US DOE Joint Genome Institute (JGI-PGF)"/>
            <person name="Walter F."/>
            <person name="Albersmeier A."/>
            <person name="Kalinowski J."/>
            <person name="Ruckert C."/>
        </authorList>
    </citation>
    <scope>NUCLEOTIDE SEQUENCE</scope>
    <source>
        <strain evidence="13">JCM 3131</strain>
    </source>
</reference>
<evidence type="ECO:0000259" key="12">
    <source>
        <dbReference type="Pfam" id="PF07730"/>
    </source>
</evidence>
<sequence>MSIRGTTDHGTTAERTAARDTAVHGAGARDTTERGTADRDTAGQDEPPADTAVPRGGRRPAFPRCPPGRHVPAPLVDAAALVASLADVRINIPHGYGPGLLCALLAAFVLPLRRRFPLATFVLTLPSALFTDAVFAPLAALYTLSSLNHHRVLLALCGVVYAISDFLPWRWWELDADRFSAQDLSVVNLTYTVAWATAPVFLGQLVQARRELSLRLDEISEAREHERLLTAQSVLARERAQLAREMHDVVAHQVSLIAVQAGALQVGTQDDGTRQAAATIRRLSVQTLEELRHMVSVLRASGSRPTELTPQPSLADLRRLVDTSGIEAELHTDLPGTLPPPVQRAVYRTVQEALTNVRKHAPGATATIGLHREGGTVRVTVTNTAPTRPALPLPGAHHGLVGLRQRAELLGGTVTSGPTEEGGYELRLELPADAGR</sequence>
<dbReference type="InterPro" id="IPR003594">
    <property type="entry name" value="HATPase_dom"/>
</dbReference>
<reference evidence="13" key="2">
    <citation type="submission" date="2020-09" db="EMBL/GenBank/DDBJ databases">
        <authorList>
            <person name="Sun Q."/>
            <person name="Ohkuma M."/>
        </authorList>
    </citation>
    <scope>NUCLEOTIDE SEQUENCE</scope>
    <source>
        <strain evidence="13">JCM 3131</strain>
    </source>
</reference>
<evidence type="ECO:0000256" key="4">
    <source>
        <dbReference type="ARBA" id="ARBA00022679"/>
    </source>
</evidence>
<keyword evidence="5" id="KW-0547">Nucleotide-binding</keyword>
<dbReference type="GO" id="GO:0005524">
    <property type="term" value="F:ATP binding"/>
    <property type="evidence" value="ECO:0007669"/>
    <property type="project" value="UniProtKB-KW"/>
</dbReference>
<protein>
    <recommendedName>
        <fullName evidence="2">histidine kinase</fullName>
        <ecNumber evidence="2">2.7.13.3</ecNumber>
    </recommendedName>
</protein>
<dbReference type="EC" id="2.7.13.3" evidence="2"/>
<evidence type="ECO:0000256" key="7">
    <source>
        <dbReference type="ARBA" id="ARBA00022840"/>
    </source>
</evidence>
<feature type="transmembrane region" description="Helical" evidence="10">
    <location>
        <begin position="184"/>
        <end position="206"/>
    </location>
</feature>
<dbReference type="CDD" id="cd16917">
    <property type="entry name" value="HATPase_UhpB-NarQ-NarX-like"/>
    <property type="match status" value="1"/>
</dbReference>
<feature type="domain" description="Signal transduction histidine kinase subgroup 3 dimerisation and phosphoacceptor" evidence="12">
    <location>
        <begin position="238"/>
        <end position="301"/>
    </location>
</feature>
<feature type="transmembrane region" description="Helical" evidence="10">
    <location>
        <begin position="152"/>
        <end position="172"/>
    </location>
</feature>